<dbReference type="InterPro" id="IPR000994">
    <property type="entry name" value="Pept_M24"/>
</dbReference>
<dbReference type="OrthoDB" id="9806388at2"/>
<evidence type="ECO:0000313" key="7">
    <source>
        <dbReference type="Proteomes" id="UP000016057"/>
    </source>
</evidence>
<dbReference type="Pfam" id="PF01321">
    <property type="entry name" value="Creatinase_N"/>
    <property type="match status" value="1"/>
</dbReference>
<dbReference type="Pfam" id="PF00557">
    <property type="entry name" value="Peptidase_M24"/>
    <property type="match status" value="1"/>
</dbReference>
<dbReference type="RefSeq" id="WP_009490218.1">
    <property type="nucleotide sequence ID" value="NZ_AMYT01000017.1"/>
</dbReference>
<sequence>MNQQLKEVQNWLKENQLEAAYIHAPSDIAYFTNFHSDPHERVLALFIFPDQEPFLFTPALEVESAEQVVNFPVYGYLDSENPWTIISEQLKNRGVQSRIAIQKDVFPVNRWEALKEALPTLTEAMDVSPLIQRMHLCKSQEEIAIMMEAGKWADFAFEKGFSALQEGVSEQEVAAYLEYELKKQGVHHMSFDTIVLFGAHAASPHGMPDTEHHLENHQLALFDLGCMWNGYASDATRMACYGEPTDRQREIFDIVYEAQRRAQEAIRPGVTAGELDAIARDYITSKGYGEYFTHRLGHGIGQQCHEFPSIVGGNDMVIEEGMCFSIEPGIYIPNEIGVRVEDCVHVTKDGSEAFTKLPKELYIIKD</sequence>
<dbReference type="SUPFAM" id="SSF53092">
    <property type="entry name" value="Creatinase/prolidase N-terminal domain"/>
    <property type="match status" value="1"/>
</dbReference>
<dbReference type="EC" id="3.4.13.9" evidence="6"/>
<evidence type="ECO:0000256" key="1">
    <source>
        <dbReference type="ARBA" id="ARBA00001936"/>
    </source>
</evidence>
<dbReference type="eggNOG" id="COG0006">
    <property type="taxonomic scope" value="Bacteria"/>
</dbReference>
<dbReference type="STRING" id="1234409.C683_0776"/>
<keyword evidence="3" id="KW-0464">Manganese</keyword>
<feature type="domain" description="Peptidase M24" evidence="4">
    <location>
        <begin position="145"/>
        <end position="348"/>
    </location>
</feature>
<dbReference type="Gene3D" id="3.40.350.10">
    <property type="entry name" value="Creatinase/prolidase N-terminal domain"/>
    <property type="match status" value="1"/>
</dbReference>
<evidence type="ECO:0000259" key="5">
    <source>
        <dbReference type="Pfam" id="PF01321"/>
    </source>
</evidence>
<proteinExistence type="inferred from homology"/>
<accession>K8Z993</accession>
<dbReference type="InterPro" id="IPR000587">
    <property type="entry name" value="Creatinase_N"/>
</dbReference>
<dbReference type="AlphaFoldDB" id="K8Z993"/>
<dbReference type="Gene3D" id="3.90.230.10">
    <property type="entry name" value="Creatinase/methionine aminopeptidase superfamily"/>
    <property type="match status" value="1"/>
</dbReference>
<evidence type="ECO:0000259" key="4">
    <source>
        <dbReference type="Pfam" id="PF00557"/>
    </source>
</evidence>
<dbReference type="EMBL" id="AMYT01000017">
    <property type="protein sequence ID" value="EKU27445.1"/>
    <property type="molecule type" value="Genomic_DNA"/>
</dbReference>
<dbReference type="PANTHER" id="PTHR46112">
    <property type="entry name" value="AMINOPEPTIDASE"/>
    <property type="match status" value="1"/>
</dbReference>
<comment type="similarity">
    <text evidence="2">Belongs to the peptidase M24B family.</text>
</comment>
<protein>
    <submittedName>
        <fullName evidence="6">Proline dipeptidase</fullName>
        <ecNumber evidence="6">3.4.13.9</ecNumber>
    </submittedName>
</protein>
<dbReference type="CDD" id="cd01092">
    <property type="entry name" value="APP-like"/>
    <property type="match status" value="1"/>
</dbReference>
<keyword evidence="7" id="KW-1185">Reference proteome</keyword>
<evidence type="ECO:0000313" key="6">
    <source>
        <dbReference type="EMBL" id="EKU27445.1"/>
    </source>
</evidence>
<dbReference type="PANTHER" id="PTHR46112:SF10">
    <property type="entry name" value="DIPEPTIDASE YKVY-RELATED"/>
    <property type="match status" value="1"/>
</dbReference>
<evidence type="ECO:0000256" key="2">
    <source>
        <dbReference type="ARBA" id="ARBA00008766"/>
    </source>
</evidence>
<dbReference type="GO" id="GO:0102009">
    <property type="term" value="F:proline dipeptidase activity"/>
    <property type="evidence" value="ECO:0007669"/>
    <property type="project" value="UniProtKB-EC"/>
</dbReference>
<keyword evidence="6" id="KW-0645">Protease</keyword>
<comment type="cofactor">
    <cofactor evidence="1">
        <name>Mn(2+)</name>
        <dbReference type="ChEBI" id="CHEBI:29035"/>
    </cofactor>
</comment>
<dbReference type="Proteomes" id="UP000016057">
    <property type="component" value="Unassembled WGS sequence"/>
</dbReference>
<evidence type="ECO:0000256" key="3">
    <source>
        <dbReference type="ARBA" id="ARBA00023211"/>
    </source>
</evidence>
<keyword evidence="6" id="KW-0378">Hydrolase</keyword>
<reference evidence="6 7" key="1">
    <citation type="journal article" date="2013" name="Genome Announc.">
        <title>Draft Genome Sequence of Catellicoccus marimammalium, a Novel Species Commonly Found in Gull Feces.</title>
        <authorList>
            <person name="Weigand M.R."/>
            <person name="Ryu H."/>
            <person name="Bozcek L."/>
            <person name="Konstantinidis K.T."/>
            <person name="Santo Domingo J.W."/>
        </authorList>
    </citation>
    <scope>NUCLEOTIDE SEQUENCE [LARGE SCALE GENOMIC DNA]</scope>
    <source>
        <strain evidence="6 7">M35/04/3</strain>
    </source>
</reference>
<dbReference type="InterPro" id="IPR029149">
    <property type="entry name" value="Creatin/AminoP/Spt16_N"/>
</dbReference>
<keyword evidence="6" id="KW-0224">Dipeptidase</keyword>
<dbReference type="PATRIC" id="fig|1234409.3.peg.727"/>
<dbReference type="InterPro" id="IPR036005">
    <property type="entry name" value="Creatinase/aminopeptidase-like"/>
</dbReference>
<gene>
    <name evidence="6" type="ORF">C683_0776</name>
</gene>
<organism evidence="6 7">
    <name type="scientific">Catellicoccus marimammalium M35/04/3</name>
    <dbReference type="NCBI Taxonomy" id="1234409"/>
    <lineage>
        <taxon>Bacteria</taxon>
        <taxon>Bacillati</taxon>
        <taxon>Bacillota</taxon>
        <taxon>Bacilli</taxon>
        <taxon>Lactobacillales</taxon>
        <taxon>Enterococcaceae</taxon>
        <taxon>Catellicoccus</taxon>
    </lineage>
</organism>
<feature type="domain" description="Creatinase N-terminal" evidence="5">
    <location>
        <begin position="5"/>
        <end position="134"/>
    </location>
</feature>
<dbReference type="SUPFAM" id="SSF55920">
    <property type="entry name" value="Creatinase/aminopeptidase"/>
    <property type="match status" value="1"/>
</dbReference>
<comment type="caution">
    <text evidence="6">The sequence shown here is derived from an EMBL/GenBank/DDBJ whole genome shotgun (WGS) entry which is preliminary data.</text>
</comment>
<name>K8Z993_9ENTE</name>
<dbReference type="InterPro" id="IPR050659">
    <property type="entry name" value="Peptidase_M24B"/>
</dbReference>